<dbReference type="GO" id="GO:0006260">
    <property type="term" value="P:DNA replication"/>
    <property type="evidence" value="ECO:0007669"/>
    <property type="project" value="UniProtKB-KW"/>
</dbReference>
<feature type="binding site" evidence="14">
    <location>
        <position position="210"/>
    </location>
    <ligand>
        <name>Zn(2+)</name>
        <dbReference type="ChEBI" id="CHEBI:29105"/>
        <label>1</label>
    </ligand>
</feature>
<dbReference type="PANTHER" id="PTHR43096:SF48">
    <property type="entry name" value="CHAPERONE PROTEIN DNAJ"/>
    <property type="match status" value="1"/>
</dbReference>
<comment type="subunit">
    <text evidence="2 14">Homodimer.</text>
</comment>
<organism evidence="18 19">
    <name type="scientific">Moraxella pluranimalium</name>
    <dbReference type="NCBI Taxonomy" id="470453"/>
    <lineage>
        <taxon>Bacteria</taxon>
        <taxon>Pseudomonadati</taxon>
        <taxon>Pseudomonadota</taxon>
        <taxon>Gammaproteobacteria</taxon>
        <taxon>Moraxellales</taxon>
        <taxon>Moraxellaceae</taxon>
        <taxon>Moraxella</taxon>
    </lineage>
</organism>
<feature type="binding site" evidence="14">
    <location>
        <position position="196"/>
    </location>
    <ligand>
        <name>Zn(2+)</name>
        <dbReference type="ChEBI" id="CHEBI:29105"/>
        <label>2</label>
    </ligand>
</feature>
<feature type="binding site" evidence="14">
    <location>
        <position position="174"/>
    </location>
    <ligand>
        <name>Zn(2+)</name>
        <dbReference type="ChEBI" id="CHEBI:29105"/>
        <label>2</label>
    </ligand>
</feature>
<evidence type="ECO:0000256" key="12">
    <source>
        <dbReference type="ARBA" id="ARBA00061004"/>
    </source>
</evidence>
<sequence>MSKDFYSVLGVDRSADEKEIKKAFRKIAMKYHPDRNPDNPEAEEKLKEATRAYETLSDAEKRAAYDRMGHDAYEQGMGAGGFGGGGFSAEDIFSQFGDIFGSAFGGGGGFGGFGGGSGRRASRGADLLYNISLTLEEAVKGCKKQITFSTSVTCGTCHGKGAKSDSDIVTCSHCHGQGQVRMQQGFFVMQQTCPQCHGTGKQIKNPCPDCHGEGKKSEQQTLEVSIPAGVDDGDRVRLAGKGEAGDSGMPNGDLYVEVRVQPHSIFTRRGADLHMDVPVSMVTAALGDEVEVPTLDGKIKVKIAEGTQSGKLLRVRGKGVTTVRGHMQGDLICRIVVQTPVNLTQEQKELMRQLQASLGEKNSGEQKKGFFDKIKDDVKDLFD</sequence>
<dbReference type="Gene3D" id="1.10.287.110">
    <property type="entry name" value="DnaJ domain"/>
    <property type="match status" value="1"/>
</dbReference>
<keyword evidence="5 14" id="KW-0479">Metal-binding</keyword>
<comment type="domain">
    <text evidence="14">The J domain is necessary and sufficient to stimulate DnaK ATPase activity. Zinc center 1 plays an important role in the autonomous, DnaK-independent chaperone activity of DnaJ. Zinc center 2 is essential for interaction with DnaK and for DnaJ activity.</text>
</comment>
<dbReference type="AlphaFoldDB" id="A0A1T0CLL7"/>
<evidence type="ECO:0000256" key="14">
    <source>
        <dbReference type="HAMAP-Rule" id="MF_01152"/>
    </source>
</evidence>
<keyword evidence="19" id="KW-1185">Reference proteome</keyword>
<dbReference type="SMART" id="SM00271">
    <property type="entry name" value="DnaJ"/>
    <property type="match status" value="1"/>
</dbReference>
<evidence type="ECO:0000256" key="13">
    <source>
        <dbReference type="ARBA" id="ARBA00067609"/>
    </source>
</evidence>
<keyword evidence="9 14" id="KW-0346">Stress response</keyword>
<dbReference type="Pfam" id="PF00684">
    <property type="entry name" value="DnaJ_CXXCXGXG"/>
    <property type="match status" value="1"/>
</dbReference>
<evidence type="ECO:0000256" key="7">
    <source>
        <dbReference type="ARBA" id="ARBA00022771"/>
    </source>
</evidence>
<feature type="binding site" evidence="14">
    <location>
        <position position="193"/>
    </location>
    <ligand>
        <name>Zn(2+)</name>
        <dbReference type="ChEBI" id="CHEBI:29105"/>
        <label>2</label>
    </ligand>
</feature>
<dbReference type="CDD" id="cd10747">
    <property type="entry name" value="DnaJ_C"/>
    <property type="match status" value="1"/>
</dbReference>
<dbReference type="STRING" id="470453.B0680_07935"/>
<feature type="repeat" description="CXXCXGXG motif" evidence="14">
    <location>
        <begin position="171"/>
        <end position="178"/>
    </location>
</feature>
<comment type="caution">
    <text evidence="18">The sequence shown here is derived from an EMBL/GenBank/DDBJ whole genome shotgun (WGS) entry which is preliminary data.</text>
</comment>
<evidence type="ECO:0000256" key="3">
    <source>
        <dbReference type="ARBA" id="ARBA00022490"/>
    </source>
</evidence>
<dbReference type="OrthoDB" id="9779889at2"/>
<keyword evidence="8 14" id="KW-0862">Zinc</keyword>
<dbReference type="InterPro" id="IPR001623">
    <property type="entry name" value="DnaJ_domain"/>
</dbReference>
<dbReference type="InterPro" id="IPR002939">
    <property type="entry name" value="DnaJ_C"/>
</dbReference>
<dbReference type="Gene3D" id="2.60.260.20">
    <property type="entry name" value="Urease metallochaperone UreE, N-terminal domain"/>
    <property type="match status" value="2"/>
</dbReference>
<dbReference type="InterPro" id="IPR012724">
    <property type="entry name" value="DnaJ"/>
</dbReference>
<dbReference type="GO" id="GO:0005524">
    <property type="term" value="F:ATP binding"/>
    <property type="evidence" value="ECO:0007669"/>
    <property type="project" value="InterPro"/>
</dbReference>
<feature type="binding site" evidence="14">
    <location>
        <position position="154"/>
    </location>
    <ligand>
        <name>Zn(2+)</name>
        <dbReference type="ChEBI" id="CHEBI:29105"/>
        <label>1</label>
    </ligand>
</feature>
<reference evidence="18 19" key="1">
    <citation type="submission" date="2017-02" db="EMBL/GenBank/DDBJ databases">
        <title>Draft genome sequence of Moraxella pluranimalium CCUG 54913T type strain.</title>
        <authorList>
            <person name="Salva-Serra F."/>
            <person name="Engstrom-Jakobsson H."/>
            <person name="Thorell K."/>
            <person name="Jaen-Luchoro D."/>
            <person name="Gonzales-Siles L."/>
            <person name="Karlsson R."/>
            <person name="Yazdan S."/>
            <person name="Boulund F."/>
            <person name="Johnning A."/>
            <person name="Engstrand L."/>
            <person name="Kristiansson E."/>
            <person name="Moore E."/>
        </authorList>
    </citation>
    <scope>NUCLEOTIDE SEQUENCE [LARGE SCALE GENOMIC DNA]</scope>
    <source>
        <strain evidence="18 19">CCUG 54913</strain>
    </source>
</reference>
<accession>A0A1T0CLL7</accession>
<dbReference type="NCBIfam" id="TIGR02349">
    <property type="entry name" value="DnaJ_bact"/>
    <property type="match status" value="1"/>
</dbReference>
<dbReference type="CDD" id="cd06257">
    <property type="entry name" value="DnaJ"/>
    <property type="match status" value="1"/>
</dbReference>
<dbReference type="GO" id="GO:0042026">
    <property type="term" value="P:protein refolding"/>
    <property type="evidence" value="ECO:0007669"/>
    <property type="project" value="TreeGrafter"/>
</dbReference>
<keyword evidence="10 14" id="KW-0143">Chaperone</keyword>
<evidence type="ECO:0000256" key="5">
    <source>
        <dbReference type="ARBA" id="ARBA00022723"/>
    </source>
</evidence>
<dbReference type="HAMAP" id="MF_01152">
    <property type="entry name" value="DnaJ"/>
    <property type="match status" value="1"/>
</dbReference>
<dbReference type="GO" id="GO:0005737">
    <property type="term" value="C:cytoplasm"/>
    <property type="evidence" value="ECO:0007669"/>
    <property type="project" value="UniProtKB-SubCell"/>
</dbReference>
<dbReference type="Pfam" id="PF00226">
    <property type="entry name" value="DnaJ"/>
    <property type="match status" value="1"/>
</dbReference>
<feature type="binding site" evidence="14">
    <location>
        <position position="207"/>
    </location>
    <ligand>
        <name>Zn(2+)</name>
        <dbReference type="ChEBI" id="CHEBI:29105"/>
        <label>1</label>
    </ligand>
</feature>
<name>A0A1T0CLL7_9GAMM</name>
<evidence type="ECO:0000256" key="6">
    <source>
        <dbReference type="ARBA" id="ARBA00022737"/>
    </source>
</evidence>
<feature type="repeat" description="CXXCXGXG motif" evidence="14">
    <location>
        <begin position="207"/>
        <end position="214"/>
    </location>
</feature>
<comment type="similarity">
    <text evidence="12 14">Belongs to the DnaJ family.</text>
</comment>
<feature type="repeat" description="CXXCXGXG motif" evidence="14">
    <location>
        <begin position="154"/>
        <end position="161"/>
    </location>
</feature>
<evidence type="ECO:0000313" key="19">
    <source>
        <dbReference type="Proteomes" id="UP000189800"/>
    </source>
</evidence>
<comment type="function">
    <text evidence="11 14">Participates actively in the response to hyperosmotic and heat shock by preventing the aggregation of stress-denatured proteins and by disaggregating proteins, also in an autonomous, DnaK-independent fashion. Unfolded proteins bind initially to DnaJ; upon interaction with the DnaJ-bound protein, DnaK hydrolyzes its bound ATP, resulting in the formation of a stable complex. GrpE releases ADP from DnaK; ATP binding to DnaK triggers the release of the substrate protein, thus completing the reaction cycle. Several rounds of ATP-dependent interactions between DnaJ, DnaK and GrpE are required for fully efficient folding. Also involved, together with DnaK and GrpE, in the DNA replication of plasmids through activation of initiation proteins.</text>
</comment>
<keyword evidence="4 14" id="KW-0235">DNA replication</keyword>
<dbReference type="GO" id="GO:0008270">
    <property type="term" value="F:zinc ion binding"/>
    <property type="evidence" value="ECO:0007669"/>
    <property type="project" value="UniProtKB-UniRule"/>
</dbReference>
<dbReference type="GO" id="GO:0009408">
    <property type="term" value="P:response to heat"/>
    <property type="evidence" value="ECO:0007669"/>
    <property type="project" value="InterPro"/>
</dbReference>
<feature type="domain" description="CR-type" evidence="17">
    <location>
        <begin position="141"/>
        <end position="219"/>
    </location>
</feature>
<keyword evidence="3 14" id="KW-0963">Cytoplasm</keyword>
<gene>
    <name evidence="14" type="primary">dnaJ</name>
    <name evidence="18" type="ORF">B0680_07935</name>
</gene>
<dbReference type="Pfam" id="PF01556">
    <property type="entry name" value="DnaJ_C"/>
    <property type="match status" value="1"/>
</dbReference>
<keyword evidence="6 14" id="KW-0677">Repeat</keyword>
<dbReference type="Proteomes" id="UP000189800">
    <property type="component" value="Unassembled WGS sequence"/>
</dbReference>
<dbReference type="InterPro" id="IPR008971">
    <property type="entry name" value="HSP40/DnaJ_pept-bd"/>
</dbReference>
<evidence type="ECO:0000256" key="4">
    <source>
        <dbReference type="ARBA" id="ARBA00022705"/>
    </source>
</evidence>
<evidence type="ECO:0000259" key="17">
    <source>
        <dbReference type="PROSITE" id="PS51188"/>
    </source>
</evidence>
<dbReference type="NCBIfam" id="NF008035">
    <property type="entry name" value="PRK10767.1"/>
    <property type="match status" value="1"/>
</dbReference>
<feature type="domain" description="J" evidence="16">
    <location>
        <begin position="4"/>
        <end position="69"/>
    </location>
</feature>
<evidence type="ECO:0000256" key="11">
    <source>
        <dbReference type="ARBA" id="ARBA00053423"/>
    </source>
</evidence>
<feature type="repeat" description="CXXCXGXG motif" evidence="14">
    <location>
        <begin position="193"/>
        <end position="200"/>
    </location>
</feature>
<evidence type="ECO:0000259" key="16">
    <source>
        <dbReference type="PROSITE" id="PS50076"/>
    </source>
</evidence>
<evidence type="ECO:0000256" key="15">
    <source>
        <dbReference type="PROSITE-ProRule" id="PRU00546"/>
    </source>
</evidence>
<evidence type="ECO:0000256" key="2">
    <source>
        <dbReference type="ARBA" id="ARBA00011738"/>
    </source>
</evidence>
<dbReference type="Gene3D" id="2.10.230.10">
    <property type="entry name" value="Heat shock protein DnaJ, cysteine-rich domain"/>
    <property type="match status" value="1"/>
</dbReference>
<comment type="subcellular location">
    <subcellularLocation>
        <location evidence="1 14">Cytoplasm</location>
    </subcellularLocation>
</comment>
<feature type="binding site" evidence="14">
    <location>
        <position position="157"/>
    </location>
    <ligand>
        <name>Zn(2+)</name>
        <dbReference type="ChEBI" id="CHEBI:29105"/>
        <label>1</label>
    </ligand>
</feature>
<feature type="binding site" evidence="14">
    <location>
        <position position="171"/>
    </location>
    <ligand>
        <name>Zn(2+)</name>
        <dbReference type="ChEBI" id="CHEBI:29105"/>
        <label>2</label>
    </ligand>
</feature>
<dbReference type="InterPro" id="IPR001305">
    <property type="entry name" value="HSP_DnaJ_Cys-rich_dom"/>
</dbReference>
<dbReference type="FunFam" id="2.10.230.10:FF:000002">
    <property type="entry name" value="Molecular chaperone DnaJ"/>
    <property type="match status" value="1"/>
</dbReference>
<protein>
    <recommendedName>
        <fullName evidence="13 14">Chaperone protein DnaJ</fullName>
    </recommendedName>
</protein>
<evidence type="ECO:0000256" key="9">
    <source>
        <dbReference type="ARBA" id="ARBA00023016"/>
    </source>
</evidence>
<evidence type="ECO:0000256" key="1">
    <source>
        <dbReference type="ARBA" id="ARBA00004496"/>
    </source>
</evidence>
<feature type="zinc finger region" description="CR-type" evidence="15">
    <location>
        <begin position="141"/>
        <end position="219"/>
    </location>
</feature>
<dbReference type="RefSeq" id="WP_078254564.1">
    <property type="nucleotide sequence ID" value="NZ_MUYU01000018.1"/>
</dbReference>
<evidence type="ECO:0000256" key="8">
    <source>
        <dbReference type="ARBA" id="ARBA00022833"/>
    </source>
</evidence>
<comment type="cofactor">
    <cofactor evidence="14">
        <name>Zn(2+)</name>
        <dbReference type="ChEBI" id="CHEBI:29105"/>
    </cofactor>
    <text evidence="14">Binds 2 Zn(2+) ions per monomer.</text>
</comment>
<dbReference type="PANTHER" id="PTHR43096">
    <property type="entry name" value="DNAJ HOMOLOG 1, MITOCHONDRIAL-RELATED"/>
    <property type="match status" value="1"/>
</dbReference>
<dbReference type="FunFam" id="2.60.260.20:FF:000004">
    <property type="entry name" value="Molecular chaperone DnaJ"/>
    <property type="match status" value="1"/>
</dbReference>
<dbReference type="PROSITE" id="PS51188">
    <property type="entry name" value="ZF_CR"/>
    <property type="match status" value="1"/>
</dbReference>
<dbReference type="FunFam" id="1.10.287.110:FF:000034">
    <property type="entry name" value="Chaperone protein DnaJ"/>
    <property type="match status" value="1"/>
</dbReference>
<proteinExistence type="inferred from homology"/>
<evidence type="ECO:0000256" key="10">
    <source>
        <dbReference type="ARBA" id="ARBA00023186"/>
    </source>
</evidence>
<dbReference type="CDD" id="cd10719">
    <property type="entry name" value="DnaJ_zf"/>
    <property type="match status" value="1"/>
</dbReference>
<dbReference type="SUPFAM" id="SSF49493">
    <property type="entry name" value="HSP40/DnaJ peptide-binding domain"/>
    <property type="match status" value="2"/>
</dbReference>
<dbReference type="GO" id="GO:0031072">
    <property type="term" value="F:heat shock protein binding"/>
    <property type="evidence" value="ECO:0007669"/>
    <property type="project" value="InterPro"/>
</dbReference>
<keyword evidence="7 14" id="KW-0863">Zinc-finger</keyword>
<dbReference type="PROSITE" id="PS50076">
    <property type="entry name" value="DNAJ_2"/>
    <property type="match status" value="1"/>
</dbReference>
<dbReference type="PRINTS" id="PR00625">
    <property type="entry name" value="JDOMAIN"/>
</dbReference>
<dbReference type="SUPFAM" id="SSF46565">
    <property type="entry name" value="Chaperone J-domain"/>
    <property type="match status" value="1"/>
</dbReference>
<evidence type="ECO:0000313" key="18">
    <source>
        <dbReference type="EMBL" id="OOS23240.1"/>
    </source>
</evidence>
<dbReference type="InterPro" id="IPR036410">
    <property type="entry name" value="HSP_DnaJ_Cys-rich_dom_sf"/>
</dbReference>
<dbReference type="InterPro" id="IPR036869">
    <property type="entry name" value="J_dom_sf"/>
</dbReference>
<dbReference type="GO" id="GO:0051082">
    <property type="term" value="F:unfolded protein binding"/>
    <property type="evidence" value="ECO:0007669"/>
    <property type="project" value="UniProtKB-UniRule"/>
</dbReference>
<dbReference type="EMBL" id="MUYU01000018">
    <property type="protein sequence ID" value="OOS23240.1"/>
    <property type="molecule type" value="Genomic_DNA"/>
</dbReference>
<dbReference type="SUPFAM" id="SSF57938">
    <property type="entry name" value="DnaJ/Hsp40 cysteine-rich domain"/>
    <property type="match status" value="1"/>
</dbReference>